<keyword evidence="3" id="KW-1185">Reference proteome</keyword>
<protein>
    <submittedName>
        <fullName evidence="2">Uncharacterized protein</fullName>
    </submittedName>
</protein>
<accession>A0A4Q2JJQ5</accession>
<evidence type="ECO:0000313" key="3">
    <source>
        <dbReference type="Proteomes" id="UP000292935"/>
    </source>
</evidence>
<gene>
    <name evidence="2" type="ORF">ESP57_18030</name>
</gene>
<dbReference type="RefSeq" id="WP_129232449.1">
    <property type="nucleotide sequence ID" value="NZ_SDPO01000004.1"/>
</dbReference>
<organism evidence="2 3">
    <name type="scientific">Agromyces fucosus</name>
    <dbReference type="NCBI Taxonomy" id="41985"/>
    <lineage>
        <taxon>Bacteria</taxon>
        <taxon>Bacillati</taxon>
        <taxon>Actinomycetota</taxon>
        <taxon>Actinomycetes</taxon>
        <taxon>Micrococcales</taxon>
        <taxon>Microbacteriaceae</taxon>
        <taxon>Agromyces</taxon>
    </lineage>
</organism>
<dbReference type="Proteomes" id="UP000292935">
    <property type="component" value="Unassembled WGS sequence"/>
</dbReference>
<feature type="region of interest" description="Disordered" evidence="1">
    <location>
        <begin position="103"/>
        <end position="123"/>
    </location>
</feature>
<sequence length="178" mass="18838">MSFLSAETARALAELVALDALHGSSAGSTRRDDDETDAEPLERLRGIRSLVAALEADAASLAAVREAMAAGRTWDEIADAAGLSPSAAKYRWAGDDDEIAARHEASRKRKRERPSSVPTELPGLSVSEAAAKLGVTPQAIYQRVTRGLLRAETVELADGRKYKRVFPDEGGTPAPAAG</sequence>
<evidence type="ECO:0000256" key="1">
    <source>
        <dbReference type="SAM" id="MobiDB-lite"/>
    </source>
</evidence>
<reference evidence="2 3" key="1">
    <citation type="submission" date="2019-01" db="EMBL/GenBank/DDBJ databases">
        <authorList>
            <person name="Li J."/>
        </authorList>
    </citation>
    <scope>NUCLEOTIDE SEQUENCE [LARGE SCALE GENOMIC DNA]</scope>
    <source>
        <strain evidence="2 3">CCUG 35506</strain>
    </source>
</reference>
<name>A0A4Q2JJQ5_9MICO</name>
<dbReference type="AlphaFoldDB" id="A0A4Q2JJQ5"/>
<dbReference type="OrthoDB" id="5123488at2"/>
<proteinExistence type="predicted"/>
<comment type="caution">
    <text evidence="2">The sequence shown here is derived from an EMBL/GenBank/DDBJ whole genome shotgun (WGS) entry which is preliminary data.</text>
</comment>
<dbReference type="EMBL" id="SDPO01000004">
    <property type="protein sequence ID" value="RXZ46759.1"/>
    <property type="molecule type" value="Genomic_DNA"/>
</dbReference>
<evidence type="ECO:0000313" key="2">
    <source>
        <dbReference type="EMBL" id="RXZ46759.1"/>
    </source>
</evidence>